<evidence type="ECO:0000256" key="1">
    <source>
        <dbReference type="SAM" id="MobiDB-lite"/>
    </source>
</evidence>
<protein>
    <submittedName>
        <fullName evidence="2">Uncharacterized protein</fullName>
    </submittedName>
</protein>
<reference evidence="2 3" key="1">
    <citation type="submission" date="2024-01" db="EMBL/GenBank/DDBJ databases">
        <title>The complete chloroplast genome sequence of Lithospermum erythrorhizon: insights into the phylogenetic relationship among Boraginaceae species and the maternal lineages of purple gromwells.</title>
        <authorList>
            <person name="Okada T."/>
            <person name="Watanabe K."/>
        </authorList>
    </citation>
    <scope>NUCLEOTIDE SEQUENCE [LARGE SCALE GENOMIC DNA]</scope>
</reference>
<dbReference type="AlphaFoldDB" id="A0AAV3R1L2"/>
<sequence length="124" mass="14596">MEIINYLVQNTKIDMYAVNLSGLKVVDILAQTRRDSKYIEIYDCLHNHPLQSSNGVPSSEHVSEYDYPSSRYQKLPKSQNKNKASKRMNPMEFHHQNMYQNMIILQVDIRSCPNHKTRIKLQNE</sequence>
<keyword evidence="3" id="KW-1185">Reference proteome</keyword>
<evidence type="ECO:0000313" key="3">
    <source>
        <dbReference type="Proteomes" id="UP001454036"/>
    </source>
</evidence>
<accession>A0AAV3R1L2</accession>
<feature type="compositionally biased region" description="Polar residues" evidence="1">
    <location>
        <begin position="70"/>
        <end position="82"/>
    </location>
</feature>
<dbReference type="EMBL" id="BAABME010040028">
    <property type="protein sequence ID" value="GAA0169853.1"/>
    <property type="molecule type" value="Genomic_DNA"/>
</dbReference>
<organism evidence="2 3">
    <name type="scientific">Lithospermum erythrorhizon</name>
    <name type="common">Purple gromwell</name>
    <name type="synonym">Lithospermum officinale var. erythrorhizon</name>
    <dbReference type="NCBI Taxonomy" id="34254"/>
    <lineage>
        <taxon>Eukaryota</taxon>
        <taxon>Viridiplantae</taxon>
        <taxon>Streptophyta</taxon>
        <taxon>Embryophyta</taxon>
        <taxon>Tracheophyta</taxon>
        <taxon>Spermatophyta</taxon>
        <taxon>Magnoliopsida</taxon>
        <taxon>eudicotyledons</taxon>
        <taxon>Gunneridae</taxon>
        <taxon>Pentapetalae</taxon>
        <taxon>asterids</taxon>
        <taxon>lamiids</taxon>
        <taxon>Boraginales</taxon>
        <taxon>Boraginaceae</taxon>
        <taxon>Boraginoideae</taxon>
        <taxon>Lithospermeae</taxon>
        <taxon>Lithospermum</taxon>
    </lineage>
</organism>
<name>A0AAV3R1L2_LITER</name>
<feature type="region of interest" description="Disordered" evidence="1">
    <location>
        <begin position="49"/>
        <end position="88"/>
    </location>
</feature>
<evidence type="ECO:0000313" key="2">
    <source>
        <dbReference type="EMBL" id="GAA0169853.1"/>
    </source>
</evidence>
<gene>
    <name evidence="2" type="ORF">LIER_43864</name>
</gene>
<dbReference type="Proteomes" id="UP001454036">
    <property type="component" value="Unassembled WGS sequence"/>
</dbReference>
<proteinExistence type="predicted"/>
<comment type="caution">
    <text evidence="2">The sequence shown here is derived from an EMBL/GenBank/DDBJ whole genome shotgun (WGS) entry which is preliminary data.</text>
</comment>